<dbReference type="Proteomes" id="UP000095447">
    <property type="component" value="Unassembled WGS sequence"/>
</dbReference>
<dbReference type="RefSeq" id="WP_055053803.1">
    <property type="nucleotide sequence ID" value="NZ_CYZA01000014.1"/>
</dbReference>
<dbReference type="Pfam" id="PF09719">
    <property type="entry name" value="C_GCAxxG_C_C"/>
    <property type="match status" value="1"/>
</dbReference>
<dbReference type="AlphaFoldDB" id="A0A174DLS9"/>
<reference evidence="1 2" key="1">
    <citation type="submission" date="2015-09" db="EMBL/GenBank/DDBJ databases">
        <authorList>
            <consortium name="Pathogen Informatics"/>
        </authorList>
    </citation>
    <scope>NUCLEOTIDE SEQUENCE [LARGE SCALE GENOMIC DNA]</scope>
    <source>
        <strain evidence="1 2">2789STDY5608838</strain>
    </source>
</reference>
<gene>
    <name evidence="1" type="ORF">ERS852395_02511</name>
</gene>
<dbReference type="InterPro" id="IPR010181">
    <property type="entry name" value="CGCAxxGCC_motif"/>
</dbReference>
<protein>
    <submittedName>
        <fullName evidence="1">C_GCAxxG_C_C family protein</fullName>
    </submittedName>
</protein>
<proteinExistence type="predicted"/>
<organism evidence="1 2">
    <name type="scientific">Blautia obeum</name>
    <dbReference type="NCBI Taxonomy" id="40520"/>
    <lineage>
        <taxon>Bacteria</taxon>
        <taxon>Bacillati</taxon>
        <taxon>Bacillota</taxon>
        <taxon>Clostridia</taxon>
        <taxon>Lachnospirales</taxon>
        <taxon>Lachnospiraceae</taxon>
        <taxon>Blautia</taxon>
    </lineage>
</organism>
<evidence type="ECO:0000313" key="1">
    <source>
        <dbReference type="EMBL" id="CUO26453.1"/>
    </source>
</evidence>
<name>A0A174DLS9_9FIRM</name>
<sequence length="130" mass="13717">MENSRCEKAVEKKHNGYNCAQAVACSFCNEVSMDEDTLKKITQGFGAGLGTMAGTCGAISGAAVIAGLVNQDKAGTSQTVRSVMNQFKQQNGTVICKDLKGVETGKVIRSCDDCVRDAVKFLEDALKSGN</sequence>
<dbReference type="EMBL" id="CYZA01000014">
    <property type="protein sequence ID" value="CUO26453.1"/>
    <property type="molecule type" value="Genomic_DNA"/>
</dbReference>
<dbReference type="NCBIfam" id="TIGR01909">
    <property type="entry name" value="C_GCAxxG_C_C"/>
    <property type="match status" value="1"/>
</dbReference>
<accession>A0A174DLS9</accession>
<evidence type="ECO:0000313" key="2">
    <source>
        <dbReference type="Proteomes" id="UP000095447"/>
    </source>
</evidence>